<reference evidence="1 2" key="1">
    <citation type="submission" date="2019-02" db="EMBL/GenBank/DDBJ databases">
        <title>Deep-cultivation of Planctomycetes and their phenomic and genomic characterization uncovers novel biology.</title>
        <authorList>
            <person name="Wiegand S."/>
            <person name="Jogler M."/>
            <person name="Boedeker C."/>
            <person name="Pinto D."/>
            <person name="Vollmers J."/>
            <person name="Rivas-Marin E."/>
            <person name="Kohn T."/>
            <person name="Peeters S.H."/>
            <person name="Heuer A."/>
            <person name="Rast P."/>
            <person name="Oberbeckmann S."/>
            <person name="Bunk B."/>
            <person name="Jeske O."/>
            <person name="Meyerdierks A."/>
            <person name="Storesund J.E."/>
            <person name="Kallscheuer N."/>
            <person name="Luecker S."/>
            <person name="Lage O.M."/>
            <person name="Pohl T."/>
            <person name="Merkel B.J."/>
            <person name="Hornburger P."/>
            <person name="Mueller R.-W."/>
            <person name="Bruemmer F."/>
            <person name="Labrenz M."/>
            <person name="Spormann A.M."/>
            <person name="Op den Camp H."/>
            <person name="Overmann J."/>
            <person name="Amann R."/>
            <person name="Jetten M.S.M."/>
            <person name="Mascher T."/>
            <person name="Medema M.H."/>
            <person name="Devos D.P."/>
            <person name="Kaster A.-K."/>
            <person name="Ovreas L."/>
            <person name="Rohde M."/>
            <person name="Galperin M.Y."/>
            <person name="Jogler C."/>
        </authorList>
    </citation>
    <scope>NUCLEOTIDE SEQUENCE [LARGE SCALE GENOMIC DNA]</scope>
    <source>
        <strain evidence="1 2">Mal48</strain>
    </source>
</reference>
<protein>
    <recommendedName>
        <fullName evidence="3">Sulfatase</fullName>
    </recommendedName>
</protein>
<name>A0A517QNF0_9PLAN</name>
<evidence type="ECO:0008006" key="3">
    <source>
        <dbReference type="Google" id="ProtNLM"/>
    </source>
</evidence>
<dbReference type="PANTHER" id="PTHR43737">
    <property type="entry name" value="BLL7424 PROTEIN"/>
    <property type="match status" value="1"/>
</dbReference>
<proteinExistence type="predicted"/>
<organism evidence="1 2">
    <name type="scientific">Thalassoglobus polymorphus</name>
    <dbReference type="NCBI Taxonomy" id="2527994"/>
    <lineage>
        <taxon>Bacteria</taxon>
        <taxon>Pseudomonadati</taxon>
        <taxon>Planctomycetota</taxon>
        <taxon>Planctomycetia</taxon>
        <taxon>Planctomycetales</taxon>
        <taxon>Planctomycetaceae</taxon>
        <taxon>Thalassoglobus</taxon>
    </lineage>
</organism>
<dbReference type="AlphaFoldDB" id="A0A517QNF0"/>
<gene>
    <name evidence="1" type="ORF">Mal48_24140</name>
</gene>
<dbReference type="Pfam" id="PF07394">
    <property type="entry name" value="DUF1501"/>
    <property type="match status" value="1"/>
</dbReference>
<dbReference type="RefSeq" id="WP_145199034.1">
    <property type="nucleotide sequence ID" value="NZ_CP036267.1"/>
</dbReference>
<accession>A0A517QNF0</accession>
<dbReference type="InterPro" id="IPR017850">
    <property type="entry name" value="Alkaline_phosphatase_core_sf"/>
</dbReference>
<evidence type="ECO:0000313" key="2">
    <source>
        <dbReference type="Proteomes" id="UP000315724"/>
    </source>
</evidence>
<keyword evidence="2" id="KW-1185">Reference proteome</keyword>
<dbReference type="SUPFAM" id="SSF53649">
    <property type="entry name" value="Alkaline phosphatase-like"/>
    <property type="match status" value="1"/>
</dbReference>
<dbReference type="EMBL" id="CP036267">
    <property type="protein sequence ID" value="QDT33161.1"/>
    <property type="molecule type" value="Genomic_DNA"/>
</dbReference>
<dbReference type="Proteomes" id="UP000315724">
    <property type="component" value="Chromosome"/>
</dbReference>
<evidence type="ECO:0000313" key="1">
    <source>
        <dbReference type="EMBL" id="QDT33161.1"/>
    </source>
</evidence>
<dbReference type="OrthoDB" id="127333at2"/>
<sequence>MPTLKKTINRNCNGISRRNCLQFGLTAAFGTGFADLLSLRANAGEQAGHPTAKAKSCILVWLDGGPTHYETFDPKPLAPSEIRGEFFPIETKIPGVHFSEHMTKLAGIADKLSIIRSIRHNQGNHGAGNHYMMTGAPPRIPVGCGAFVSFHPSLGSVTAHDRGHKNGLPAYFSIPSMSRSGGPNFLGAQYAPFVVPDNPNSSNFRVRDVALPRGLEEERFVSRKDLRSVVDQLPRFENRASGDPAKSLDEYYTQSYDLMSSPSAQKAFDINQEDGELRDRYGRNPFGQRALLGRRLVEAGVPFVTLYEGGWDHHRGLFPSCRKRLPGVDNTIATLITDLEERGLLDETLVVVLGEFGRTPQINKDGGRDHWSNAMSVLMAGAGTPGGTIVGATDRQGYSAVDRVLSPENFASTVYRKLGIDPDQMLYTPLGRPTHLVSDPTPITELMG</sequence>
<dbReference type="PANTHER" id="PTHR43737:SF1">
    <property type="entry name" value="DUF1501 DOMAIN-CONTAINING PROTEIN"/>
    <property type="match status" value="1"/>
</dbReference>
<dbReference type="InterPro" id="IPR010869">
    <property type="entry name" value="DUF1501"/>
</dbReference>
<dbReference type="KEGG" id="tpol:Mal48_24140"/>